<evidence type="ECO:0000313" key="2">
    <source>
        <dbReference type="Proteomes" id="UP000620124"/>
    </source>
</evidence>
<name>A0A8H6XQ28_9AGAR</name>
<proteinExistence type="predicted"/>
<keyword evidence="2" id="KW-1185">Reference proteome</keyword>
<comment type="caution">
    <text evidence="1">The sequence shown here is derived from an EMBL/GenBank/DDBJ whole genome shotgun (WGS) entry which is preliminary data.</text>
</comment>
<accession>A0A8H6XQ28</accession>
<protein>
    <submittedName>
        <fullName evidence="1">Uncharacterized protein</fullName>
    </submittedName>
</protein>
<dbReference type="Proteomes" id="UP000620124">
    <property type="component" value="Unassembled WGS sequence"/>
</dbReference>
<reference evidence="1" key="1">
    <citation type="submission" date="2020-05" db="EMBL/GenBank/DDBJ databases">
        <title>Mycena genomes resolve the evolution of fungal bioluminescence.</title>
        <authorList>
            <person name="Tsai I.J."/>
        </authorList>
    </citation>
    <scope>NUCLEOTIDE SEQUENCE</scope>
    <source>
        <strain evidence="1">CCC161011</strain>
    </source>
</reference>
<dbReference type="AlphaFoldDB" id="A0A8H6XQ28"/>
<organism evidence="1 2">
    <name type="scientific">Mycena venus</name>
    <dbReference type="NCBI Taxonomy" id="2733690"/>
    <lineage>
        <taxon>Eukaryota</taxon>
        <taxon>Fungi</taxon>
        <taxon>Dikarya</taxon>
        <taxon>Basidiomycota</taxon>
        <taxon>Agaricomycotina</taxon>
        <taxon>Agaricomycetes</taxon>
        <taxon>Agaricomycetidae</taxon>
        <taxon>Agaricales</taxon>
        <taxon>Marasmiineae</taxon>
        <taxon>Mycenaceae</taxon>
        <taxon>Mycena</taxon>
    </lineage>
</organism>
<gene>
    <name evidence="1" type="ORF">MVEN_01612100</name>
</gene>
<evidence type="ECO:0000313" key="1">
    <source>
        <dbReference type="EMBL" id="KAF7345900.1"/>
    </source>
</evidence>
<sequence>MSVDLCFLARILNAFVVFRYMAPLLTSLSYHARGAVEYPESQFSVIVCGVCPSLDSAVSYRYTSSRKSTLLFSKAFGFSTPQLLICASAIPSISSAMCGLSLRAADTTNVVFSPGAKSEACGPLVC</sequence>
<dbReference type="EMBL" id="JACAZI010000013">
    <property type="protein sequence ID" value="KAF7345900.1"/>
    <property type="molecule type" value="Genomic_DNA"/>
</dbReference>